<sequence length="107" mass="11661">MVSCRLMYSIAIGPLSLQALLVADPVICRNATNFLVSDRSSRIQCTGLLAPSSHRDCAEIRESRSKIASFRCNPGSKSVLASFFRARMSRNSCPFTDIRSASPSSLC</sequence>
<name>A0A9W8P2G7_9AGAR</name>
<evidence type="ECO:0008006" key="4">
    <source>
        <dbReference type="Google" id="ProtNLM"/>
    </source>
</evidence>
<dbReference type="Proteomes" id="UP001142393">
    <property type="component" value="Unassembled WGS sequence"/>
</dbReference>
<dbReference type="AlphaFoldDB" id="A0A9W8P2G7"/>
<protein>
    <recommendedName>
        <fullName evidence="4">Secreted protein</fullName>
    </recommendedName>
</protein>
<evidence type="ECO:0000313" key="2">
    <source>
        <dbReference type="EMBL" id="KAJ3745669.1"/>
    </source>
</evidence>
<comment type="caution">
    <text evidence="2">The sequence shown here is derived from an EMBL/GenBank/DDBJ whole genome shotgun (WGS) entry which is preliminary data.</text>
</comment>
<reference evidence="2 3" key="1">
    <citation type="journal article" date="2023" name="Proc. Natl. Acad. Sci. U.S.A.">
        <title>A global phylogenomic analysis of the shiitake genus Lentinula.</title>
        <authorList>
            <person name="Sierra-Patev S."/>
            <person name="Min B."/>
            <person name="Naranjo-Ortiz M."/>
            <person name="Looney B."/>
            <person name="Konkel Z."/>
            <person name="Slot J.C."/>
            <person name="Sakamoto Y."/>
            <person name="Steenwyk J.L."/>
            <person name="Rokas A."/>
            <person name="Carro J."/>
            <person name="Camarero S."/>
            <person name="Ferreira P."/>
            <person name="Molpeceres G."/>
            <person name="Ruiz-Duenas F.J."/>
            <person name="Serrano A."/>
            <person name="Henrissat B."/>
            <person name="Drula E."/>
            <person name="Hughes K.W."/>
            <person name="Mata J.L."/>
            <person name="Ishikawa N.K."/>
            <person name="Vargas-Isla R."/>
            <person name="Ushijima S."/>
            <person name="Smith C.A."/>
            <person name="Donoghue J."/>
            <person name="Ahrendt S."/>
            <person name="Andreopoulos W."/>
            <person name="He G."/>
            <person name="LaButti K."/>
            <person name="Lipzen A."/>
            <person name="Ng V."/>
            <person name="Riley R."/>
            <person name="Sandor L."/>
            <person name="Barry K."/>
            <person name="Martinez A.T."/>
            <person name="Xiao Y."/>
            <person name="Gibbons J.G."/>
            <person name="Terashima K."/>
            <person name="Grigoriev I.V."/>
            <person name="Hibbett D."/>
        </authorList>
    </citation>
    <scope>NUCLEOTIDE SEQUENCE [LARGE SCALE GENOMIC DNA]</scope>
    <source>
        <strain evidence="2 3">TFB7810</strain>
    </source>
</reference>
<keyword evidence="3" id="KW-1185">Reference proteome</keyword>
<proteinExistence type="predicted"/>
<feature type="signal peptide" evidence="1">
    <location>
        <begin position="1"/>
        <end position="23"/>
    </location>
</feature>
<evidence type="ECO:0000256" key="1">
    <source>
        <dbReference type="SAM" id="SignalP"/>
    </source>
</evidence>
<organism evidence="2 3">
    <name type="scientific">Lentinula detonsa</name>
    <dbReference type="NCBI Taxonomy" id="2804962"/>
    <lineage>
        <taxon>Eukaryota</taxon>
        <taxon>Fungi</taxon>
        <taxon>Dikarya</taxon>
        <taxon>Basidiomycota</taxon>
        <taxon>Agaricomycotina</taxon>
        <taxon>Agaricomycetes</taxon>
        <taxon>Agaricomycetidae</taxon>
        <taxon>Agaricales</taxon>
        <taxon>Marasmiineae</taxon>
        <taxon>Omphalotaceae</taxon>
        <taxon>Lentinula</taxon>
    </lineage>
</organism>
<dbReference type="EMBL" id="JANVFU010000005">
    <property type="protein sequence ID" value="KAJ3745669.1"/>
    <property type="molecule type" value="Genomic_DNA"/>
</dbReference>
<evidence type="ECO:0000313" key="3">
    <source>
        <dbReference type="Proteomes" id="UP001142393"/>
    </source>
</evidence>
<accession>A0A9W8P2G7</accession>
<keyword evidence="1" id="KW-0732">Signal</keyword>
<gene>
    <name evidence="2" type="ORF">DFH05DRAFT_1488943</name>
</gene>
<feature type="chain" id="PRO_5040814873" description="Secreted protein" evidence="1">
    <location>
        <begin position="24"/>
        <end position="107"/>
    </location>
</feature>